<evidence type="ECO:0000256" key="1">
    <source>
        <dbReference type="SAM" id="SignalP"/>
    </source>
</evidence>
<feature type="signal peptide" evidence="1">
    <location>
        <begin position="1"/>
        <end position="19"/>
    </location>
</feature>
<protein>
    <recommendedName>
        <fullName evidence="4">Dihydrolipoamide dehydrogenase</fullName>
    </recommendedName>
</protein>
<dbReference type="STRING" id="1454201.NMS_2645"/>
<evidence type="ECO:0000313" key="3">
    <source>
        <dbReference type="Proteomes" id="UP000031760"/>
    </source>
</evidence>
<dbReference type="HOGENOM" id="CLU_062228_0_0_10"/>
<dbReference type="InterPro" id="IPR021314">
    <property type="entry name" value="DUF2911"/>
</dbReference>
<proteinExistence type="predicted"/>
<dbReference type="AlphaFoldDB" id="W8VS44"/>
<name>W8VS44_9FLAO</name>
<evidence type="ECO:0000313" key="2">
    <source>
        <dbReference type="EMBL" id="BAO56654.1"/>
    </source>
</evidence>
<accession>W8VS44</accession>
<dbReference type="EMBL" id="AP014548">
    <property type="protein sequence ID" value="BAO56654.1"/>
    <property type="molecule type" value="Genomic_DNA"/>
</dbReference>
<keyword evidence="1" id="KW-0732">Signal</keyword>
<dbReference type="OrthoDB" id="187854at2"/>
<dbReference type="KEGG" id="nmf:NMS_2645"/>
<reference evidence="2 3" key="1">
    <citation type="journal article" date="2014" name="Proc. Natl. Acad. Sci. U.S.A.">
        <title>Functional characterization of flavobacteria rhodopsins reveals a unique class of light-driven chloride pump in bacteria.</title>
        <authorList>
            <person name="Yoshizawa S."/>
            <person name="Kumagai Y."/>
            <person name="Kim H."/>
            <person name="Ogura Y."/>
            <person name="Hayashi T."/>
            <person name="Iwasaki W."/>
            <person name="DeLong E.F."/>
            <person name="Kogure K."/>
        </authorList>
    </citation>
    <scope>NUCLEOTIDE SEQUENCE [LARGE SCALE GENOMIC DNA]</scope>
    <source>
        <strain evidence="2 3">S1-08</strain>
    </source>
</reference>
<sequence>MKNRILLAALCLISLGAYAQITPVQPSPSAKLMQTVGLTDVSVAYSRPAMRGREIFGELVPFNQVWRTGANANTIVTFTDSITLGGQKLKAGDYALYTKPGKDQWEVIFYSNTDNWGTPADWDDSLVAARVMATPVKMANASENFTIAINNLKTDGASLDMMWDKTMVSVPFNVPTDEKMLASINRIISGPTAADYFSAASFYLETGKDIKQAKEWIDMAAAKSPNAYWMWRTKSLIEAKMGDKNAAIESAKKSMALAAAAPNPDYVRLNKISLEEWGVKM</sequence>
<feature type="chain" id="PRO_5004914178" description="Dihydrolipoamide dehydrogenase" evidence="1">
    <location>
        <begin position="20"/>
        <end position="281"/>
    </location>
</feature>
<keyword evidence="3" id="KW-1185">Reference proteome</keyword>
<dbReference type="Pfam" id="PF11138">
    <property type="entry name" value="DUF2911"/>
    <property type="match status" value="1"/>
</dbReference>
<gene>
    <name evidence="2" type="ORF">NMS_2645</name>
</gene>
<evidence type="ECO:0008006" key="4">
    <source>
        <dbReference type="Google" id="ProtNLM"/>
    </source>
</evidence>
<dbReference type="Proteomes" id="UP000031760">
    <property type="component" value="Chromosome"/>
</dbReference>
<organism evidence="2 3">
    <name type="scientific">Nonlabens marinus S1-08</name>
    <dbReference type="NCBI Taxonomy" id="1454201"/>
    <lineage>
        <taxon>Bacteria</taxon>
        <taxon>Pseudomonadati</taxon>
        <taxon>Bacteroidota</taxon>
        <taxon>Flavobacteriia</taxon>
        <taxon>Flavobacteriales</taxon>
        <taxon>Flavobacteriaceae</taxon>
        <taxon>Nonlabens</taxon>
    </lineage>
</organism>
<dbReference type="RefSeq" id="WP_041497160.1">
    <property type="nucleotide sequence ID" value="NZ_AP014548.1"/>
</dbReference>